<dbReference type="AlphaFoldDB" id="A0A9N9AS58"/>
<evidence type="ECO:0000313" key="2">
    <source>
        <dbReference type="EMBL" id="CAG8538131.1"/>
    </source>
</evidence>
<evidence type="ECO:0000313" key="3">
    <source>
        <dbReference type="Proteomes" id="UP000789508"/>
    </source>
</evidence>
<comment type="caution">
    <text evidence="2">The sequence shown here is derived from an EMBL/GenBank/DDBJ whole genome shotgun (WGS) entry which is preliminary data.</text>
</comment>
<feature type="compositionally biased region" description="Polar residues" evidence="1">
    <location>
        <begin position="176"/>
        <end position="194"/>
    </location>
</feature>
<proteinExistence type="predicted"/>
<sequence>MQVTVAQDKVLNAIVNVDSQNTWYTCSSQPTNSIIYDLSVTNGKQSPKPPDFGKQKLGFIYEATSSSMNGVITAVLNSTNLESYLDPNAKKIYIRVAASCYVQQPEIVAVTSCNIDKQWDVYTPLCLAVTNPNKRPIQFELSLSFEPDPNVSNNTSELTSTTTATTILSITPSLVTTSGSNLPSLRGLPSSSEGKSLPYAPSNTQSTATTTTTFSDGSRVVSLCERMDLFAISILLIVASMLF</sequence>
<reference evidence="2" key="1">
    <citation type="submission" date="2021-06" db="EMBL/GenBank/DDBJ databases">
        <authorList>
            <person name="Kallberg Y."/>
            <person name="Tangrot J."/>
            <person name="Rosling A."/>
        </authorList>
    </citation>
    <scope>NUCLEOTIDE SEQUENCE</scope>
    <source>
        <strain evidence="2">FL130A</strain>
    </source>
</reference>
<gene>
    <name evidence="2" type="ORF">ALEPTO_LOCUS5273</name>
</gene>
<keyword evidence="3" id="KW-1185">Reference proteome</keyword>
<accession>A0A9N9AS58</accession>
<evidence type="ECO:0000256" key="1">
    <source>
        <dbReference type="SAM" id="MobiDB-lite"/>
    </source>
</evidence>
<dbReference type="EMBL" id="CAJVPS010001441">
    <property type="protein sequence ID" value="CAG8538131.1"/>
    <property type="molecule type" value="Genomic_DNA"/>
</dbReference>
<name>A0A9N9AS58_9GLOM</name>
<feature type="region of interest" description="Disordered" evidence="1">
    <location>
        <begin position="176"/>
        <end position="211"/>
    </location>
</feature>
<organism evidence="2 3">
    <name type="scientific">Ambispora leptoticha</name>
    <dbReference type="NCBI Taxonomy" id="144679"/>
    <lineage>
        <taxon>Eukaryota</taxon>
        <taxon>Fungi</taxon>
        <taxon>Fungi incertae sedis</taxon>
        <taxon>Mucoromycota</taxon>
        <taxon>Glomeromycotina</taxon>
        <taxon>Glomeromycetes</taxon>
        <taxon>Archaeosporales</taxon>
        <taxon>Ambisporaceae</taxon>
        <taxon>Ambispora</taxon>
    </lineage>
</organism>
<dbReference type="Proteomes" id="UP000789508">
    <property type="component" value="Unassembled WGS sequence"/>
</dbReference>
<dbReference type="OrthoDB" id="10374861at2759"/>
<protein>
    <submittedName>
        <fullName evidence="2">4192_t:CDS:1</fullName>
    </submittedName>
</protein>